<dbReference type="InterPro" id="IPR043976">
    <property type="entry name" value="GOLGA_cons_dom"/>
</dbReference>
<gene>
    <name evidence="5" type="ORF">V1264_006249</name>
</gene>
<keyword evidence="1 2" id="KW-0175">Coiled coil</keyword>
<evidence type="ECO:0000256" key="2">
    <source>
        <dbReference type="SAM" id="Coils"/>
    </source>
</evidence>
<dbReference type="Proteomes" id="UP001374579">
    <property type="component" value="Unassembled WGS sequence"/>
</dbReference>
<feature type="coiled-coil region" evidence="2">
    <location>
        <begin position="847"/>
        <end position="874"/>
    </location>
</feature>
<dbReference type="PANTHER" id="PTHR10881:SF46">
    <property type="entry name" value="GOLGIN SUBFAMILY A MEMBER 2"/>
    <property type="match status" value="1"/>
</dbReference>
<evidence type="ECO:0000256" key="1">
    <source>
        <dbReference type="ARBA" id="ARBA00023054"/>
    </source>
</evidence>
<dbReference type="AlphaFoldDB" id="A0AAN9G4A3"/>
<name>A0AAN9G4A3_9CAEN</name>
<dbReference type="EMBL" id="JBAMIC010000018">
    <property type="protein sequence ID" value="KAK7094741.1"/>
    <property type="molecule type" value="Genomic_DNA"/>
</dbReference>
<dbReference type="PANTHER" id="PTHR10881">
    <property type="entry name" value="GOLGIN SUBFAMILY A MEMBER-RELATED"/>
    <property type="match status" value="1"/>
</dbReference>
<evidence type="ECO:0000259" key="4">
    <source>
        <dbReference type="Pfam" id="PF15070"/>
    </source>
</evidence>
<accession>A0AAN9G4A3</accession>
<dbReference type="GO" id="GO:0007030">
    <property type="term" value="P:Golgi organization"/>
    <property type="evidence" value="ECO:0007669"/>
    <property type="project" value="TreeGrafter"/>
</dbReference>
<feature type="region of interest" description="Disordered" evidence="3">
    <location>
        <begin position="694"/>
        <end position="714"/>
    </location>
</feature>
<feature type="region of interest" description="Disordered" evidence="3">
    <location>
        <begin position="1"/>
        <end position="102"/>
    </location>
</feature>
<feature type="compositionally biased region" description="Low complexity" evidence="3">
    <location>
        <begin position="23"/>
        <end position="43"/>
    </location>
</feature>
<reference evidence="5 6" key="1">
    <citation type="submission" date="2024-02" db="EMBL/GenBank/DDBJ databases">
        <title>Chromosome-scale genome assembly of the rough periwinkle Littorina saxatilis.</title>
        <authorList>
            <person name="De Jode A."/>
            <person name="Faria R."/>
            <person name="Formenti G."/>
            <person name="Sims Y."/>
            <person name="Smith T.P."/>
            <person name="Tracey A."/>
            <person name="Wood J.M.D."/>
            <person name="Zagrodzka Z.B."/>
            <person name="Johannesson K."/>
            <person name="Butlin R.K."/>
            <person name="Leder E.H."/>
        </authorList>
    </citation>
    <scope>NUCLEOTIDE SEQUENCE [LARGE SCALE GENOMIC DNA]</scope>
    <source>
        <strain evidence="5">Snail1</strain>
        <tissue evidence="5">Muscle</tissue>
    </source>
</reference>
<feature type="domain" description="Golgin subfamily A conserved" evidence="4">
    <location>
        <begin position="399"/>
        <end position="636"/>
    </location>
</feature>
<keyword evidence="6" id="KW-1185">Reference proteome</keyword>
<feature type="region of interest" description="Disordered" evidence="3">
    <location>
        <begin position="285"/>
        <end position="307"/>
    </location>
</feature>
<dbReference type="GO" id="GO:0005801">
    <property type="term" value="C:cis-Golgi network"/>
    <property type="evidence" value="ECO:0007669"/>
    <property type="project" value="TreeGrafter"/>
</dbReference>
<feature type="domain" description="Golgin subfamily A conserved" evidence="4">
    <location>
        <begin position="638"/>
        <end position="878"/>
    </location>
</feature>
<feature type="coiled-coil region" evidence="2">
    <location>
        <begin position="169"/>
        <end position="224"/>
    </location>
</feature>
<feature type="compositionally biased region" description="Basic residues" evidence="3">
    <location>
        <begin position="977"/>
        <end position="1002"/>
    </location>
</feature>
<protein>
    <recommendedName>
        <fullName evidence="4">Golgin subfamily A conserved domain-containing protein</fullName>
    </recommendedName>
</protein>
<feature type="compositionally biased region" description="Polar residues" evidence="3">
    <location>
        <begin position="88"/>
        <end position="102"/>
    </location>
</feature>
<dbReference type="Pfam" id="PF15070">
    <property type="entry name" value="GOLGA2L5"/>
    <property type="match status" value="2"/>
</dbReference>
<feature type="compositionally biased region" description="Basic and acidic residues" evidence="3">
    <location>
        <begin position="1"/>
        <end position="11"/>
    </location>
</feature>
<organism evidence="5 6">
    <name type="scientific">Littorina saxatilis</name>
    <dbReference type="NCBI Taxonomy" id="31220"/>
    <lineage>
        <taxon>Eukaryota</taxon>
        <taxon>Metazoa</taxon>
        <taxon>Spiralia</taxon>
        <taxon>Lophotrochozoa</taxon>
        <taxon>Mollusca</taxon>
        <taxon>Gastropoda</taxon>
        <taxon>Caenogastropoda</taxon>
        <taxon>Littorinimorpha</taxon>
        <taxon>Littorinoidea</taxon>
        <taxon>Littorinidae</taxon>
        <taxon>Littorina</taxon>
    </lineage>
</organism>
<evidence type="ECO:0000256" key="3">
    <source>
        <dbReference type="SAM" id="MobiDB-lite"/>
    </source>
</evidence>
<dbReference type="InterPro" id="IPR024858">
    <property type="entry name" value="GOLGA"/>
</dbReference>
<dbReference type="GO" id="GO:0000137">
    <property type="term" value="C:Golgi cis cisterna"/>
    <property type="evidence" value="ECO:0007669"/>
    <property type="project" value="TreeGrafter"/>
</dbReference>
<evidence type="ECO:0000313" key="5">
    <source>
        <dbReference type="EMBL" id="KAK7094741.1"/>
    </source>
</evidence>
<dbReference type="GO" id="GO:0032580">
    <property type="term" value="C:Golgi cisterna membrane"/>
    <property type="evidence" value="ECO:0007669"/>
    <property type="project" value="TreeGrafter"/>
</dbReference>
<feature type="compositionally biased region" description="Basic and acidic residues" evidence="3">
    <location>
        <begin position="297"/>
        <end position="307"/>
    </location>
</feature>
<feature type="region of interest" description="Disordered" evidence="3">
    <location>
        <begin position="913"/>
        <end position="1021"/>
    </location>
</feature>
<proteinExistence type="predicted"/>
<evidence type="ECO:0000313" key="6">
    <source>
        <dbReference type="Proteomes" id="UP001374579"/>
    </source>
</evidence>
<sequence>MADSSKKDKIAAAKKKLKQFQQRSGRTPSRSPAPSSRSSPAGGDNNYDHPSEEKSRRSISPVPEQPTTDSNSRGRPLSRKSDVAESPPRNQTAEGHGNQDQADLQLPSSSVAVTPSNNQSSLEASHWLGADRTTASTESLHQLSRQLNGLLAESSNYNSTADETGNSTSEELEIRNRELASLLEKHSQANEQLNTQNFQLRDHAKNLQEQLDAERNNFTDKYKKDIGSLKEQLQVHIQTIGILVAEKTELQSQVGQSQRIADQRIQEIEELSGRLKASRQRVADLERSLSTSSQSGHHLEKSNKENSKEIDRLKLDLYKATKSSEESKQQISELTQKLHSKASEAAALEQNTEDLKKRLEMAEIYAQQLSSESENSTGNMTMLTDLQTERDTLLLKVKQFEETVQSLRQERDQVSDHYQRQSQQLTHQIQQLTQQISALSEEREQLLSRQHELEGAVFELQRKLEDSAVQQSSQKEDHQVDHAAQRQLLDQLEQLRSDMHELQQRHEAQIRDNAQLSRFLEEREAKVLELELQVDQMGSQVEDRTSLLESVQSDRTALSRALTQNKELKAQLAELQNGFVKLSNDNMELVTKLQGTEYNTNDLAAKLANQEDELTALREQLSQREAEIQSLKDATQAAQKQQYQQDQIQDRLRHYEAQAQLVDTLQNELTAAQDMMEALTTQNSELRAMLIKATEVRPRSDENGSENGDKSQTNDLIDSLTATIKQLELERGQLYESLKEQRHLSDNLSVKVADLNEEVIRKSSDFVDSDKISRSDYEQLKTSMEMIQEKYTRVMRDKADLTDKADQLEHLVVQLQGETDTIGEYISLYHHQRALLQQRELQKNDYIAQLARDREQLQDKLGELQALVMQLLGERNMLHSYHEESSGEPITNGHGHARAIKQLMHDPALQPHLNAQSLTNGPVEDNYAEWPDYTSSESDAESEVEPIIGGAEIPPSPSSDISSPSGLDQEVRDSAHKASHAHNHGHSHPHHHHHHHGRHRTHSTGSQSMGGASSVAHEEEDQTAHRILNLLSEIGHSNLVNKLSFQERNFLPCKYCKGAVQVI</sequence>
<comment type="caution">
    <text evidence="5">The sequence shown here is derived from an EMBL/GenBank/DDBJ whole genome shotgun (WGS) entry which is preliminary data.</text>
</comment>
<feature type="compositionally biased region" description="Basic and acidic residues" evidence="3">
    <location>
        <begin position="46"/>
        <end position="56"/>
    </location>
</feature>